<evidence type="ECO:0000256" key="3">
    <source>
        <dbReference type="ARBA" id="ARBA00022559"/>
    </source>
</evidence>
<dbReference type="PANTHER" id="PTHR11465">
    <property type="entry name" value="CATALASE"/>
    <property type="match status" value="1"/>
</dbReference>
<keyword evidence="16" id="KW-1185">Reference proteome</keyword>
<dbReference type="GO" id="GO:0004096">
    <property type="term" value="F:catalase activity"/>
    <property type="evidence" value="ECO:0007669"/>
    <property type="project" value="UniProtKB-EC"/>
</dbReference>
<dbReference type="GO" id="GO:0042744">
    <property type="term" value="P:hydrogen peroxide catabolic process"/>
    <property type="evidence" value="ECO:0007669"/>
    <property type="project" value="UniProtKB-KW"/>
</dbReference>
<keyword evidence="3 12" id="KW-0575">Peroxidase</keyword>
<evidence type="ECO:0000256" key="6">
    <source>
        <dbReference type="ARBA" id="ARBA00022723"/>
    </source>
</evidence>
<dbReference type="SUPFAM" id="SSF56634">
    <property type="entry name" value="Heme-dependent catalase-like"/>
    <property type="match status" value="1"/>
</dbReference>
<evidence type="ECO:0000313" key="16">
    <source>
        <dbReference type="Proteomes" id="UP000078397"/>
    </source>
</evidence>
<feature type="active site" evidence="10">
    <location>
        <position position="131"/>
    </location>
</feature>
<dbReference type="SMART" id="SM01060">
    <property type="entry name" value="Catalase"/>
    <property type="match status" value="1"/>
</dbReference>
<dbReference type="GO" id="GO:0009820">
    <property type="term" value="P:alkaloid metabolic process"/>
    <property type="evidence" value="ECO:0007669"/>
    <property type="project" value="UniProtKB-KW"/>
</dbReference>
<evidence type="ECO:0000259" key="14">
    <source>
        <dbReference type="SMART" id="SM01060"/>
    </source>
</evidence>
<dbReference type="GeneID" id="28846720"/>
<comment type="cofactor">
    <cofactor evidence="11">
        <name>heme</name>
        <dbReference type="ChEBI" id="CHEBI:30413"/>
    </cofactor>
</comment>
<evidence type="ECO:0000256" key="8">
    <source>
        <dbReference type="ARBA" id="ARBA00023004"/>
    </source>
</evidence>
<dbReference type="GO" id="GO:0042542">
    <property type="term" value="P:response to hydrogen peroxide"/>
    <property type="evidence" value="ECO:0007669"/>
    <property type="project" value="TreeGrafter"/>
</dbReference>
<dbReference type="RefSeq" id="XP_018147323.1">
    <property type="nucleotide sequence ID" value="XM_018282726.1"/>
</dbReference>
<comment type="similarity">
    <text evidence="2 12">Belongs to the catalase family.</text>
</comment>
<dbReference type="AlphaFoldDB" id="A0A179FYN8"/>
<dbReference type="STRING" id="1380566.A0A179FYN8"/>
<dbReference type="Pfam" id="PF00199">
    <property type="entry name" value="Catalase"/>
    <property type="match status" value="1"/>
</dbReference>
<dbReference type="PROSITE" id="PS51402">
    <property type="entry name" value="CATALASE_3"/>
    <property type="match status" value="1"/>
</dbReference>
<comment type="pathway">
    <text evidence="1">Alkaloid biosynthesis.</text>
</comment>
<dbReference type="InterPro" id="IPR011614">
    <property type="entry name" value="Catalase_core"/>
</dbReference>
<sequence>MSKPVFTLAEGQPLSDPSVSTTLPIFGGGSLTTLGDTLLLETLAHFNRERIPERVVHAKATGAWGEFEVTNKNISALTSAKFLSHPGKKTKVLFRLSTVGGEKGSADTVRDVRGFAVKFFTEEGNFDIVGNDIPVFFVRDPVRFPSLNRSHKKHPATNRPDWTMFWDFHVNQPESVHALMHLFGKRGMPDSIRRVNGFGVHTFKIIDDKGDFKYCKFHFRPVQGIGHLSNQEAERMAGADPDFHTKDLWDAISHGKFPVWKLYMQVMEPSQSEKLGRMVFDITKVWPHKEFPLIEVGQMTLNQNPKNFFAEIEQAAFSPSNLVPGIAPTPDPMFQARMFAYPDAQRYRLGVNYAQLPPNRPIAAVYAPFERDGRATTTNYGGDPNYVRSTLSPGVISRSSTTQVRHLERVHPTATLGLNELPVTDEDFEQPRVLWQKVFDEKERALWVSTVSETLENVPAPLREAVRAMFSQVDPEIGQLLSVKDRENSHL</sequence>
<dbReference type="GO" id="GO:0005739">
    <property type="term" value="C:mitochondrion"/>
    <property type="evidence" value="ECO:0007669"/>
    <property type="project" value="TreeGrafter"/>
</dbReference>
<dbReference type="InterPro" id="IPR002226">
    <property type="entry name" value="Catalase_haem_BS"/>
</dbReference>
<dbReference type="PRINTS" id="PR00067">
    <property type="entry name" value="CATALASE"/>
</dbReference>
<dbReference type="PIRSF" id="PIRSF038928">
    <property type="entry name" value="Catalase_clade1-3"/>
    <property type="match status" value="1"/>
</dbReference>
<evidence type="ECO:0000256" key="1">
    <source>
        <dbReference type="ARBA" id="ARBA00004913"/>
    </source>
</evidence>
<dbReference type="EMBL" id="LSBJ02000002">
    <property type="protein sequence ID" value="OAQ70786.1"/>
    <property type="molecule type" value="Genomic_DNA"/>
</dbReference>
<dbReference type="PROSITE" id="PS00438">
    <property type="entry name" value="CATALASE_2"/>
    <property type="match status" value="1"/>
</dbReference>
<keyword evidence="5 11" id="KW-0349">Heme</keyword>
<comment type="caution">
    <text evidence="15">The sequence shown here is derived from an EMBL/GenBank/DDBJ whole genome shotgun (WGS) entry which is preliminary data.</text>
</comment>
<comment type="function">
    <text evidence="13">Catalyzes the degradation of hydrogen peroxide (H(2)O(2)) generated by peroxisomal oxidases to water and oxygen, thereby protecting cells from the toxic effects of hydrogen peroxide.</text>
</comment>
<dbReference type="GO" id="GO:0005777">
    <property type="term" value="C:peroxisome"/>
    <property type="evidence" value="ECO:0007669"/>
    <property type="project" value="TreeGrafter"/>
</dbReference>
<feature type="domain" description="Catalase core" evidence="14">
    <location>
        <begin position="7"/>
        <end position="395"/>
    </location>
</feature>
<dbReference type="InterPro" id="IPR024708">
    <property type="entry name" value="Catalase_AS"/>
</dbReference>
<proteinExistence type="inferred from homology"/>
<dbReference type="Proteomes" id="UP000078397">
    <property type="component" value="Unassembled WGS sequence"/>
</dbReference>
<keyword evidence="6 11" id="KW-0479">Metal-binding</keyword>
<evidence type="ECO:0000256" key="11">
    <source>
        <dbReference type="PIRSR" id="PIRSR038928-2"/>
    </source>
</evidence>
<evidence type="ECO:0000256" key="10">
    <source>
        <dbReference type="PIRSR" id="PIRSR038928-1"/>
    </source>
</evidence>
<dbReference type="Gene3D" id="2.40.180.10">
    <property type="entry name" value="Catalase core domain"/>
    <property type="match status" value="1"/>
</dbReference>
<evidence type="ECO:0000256" key="12">
    <source>
        <dbReference type="RuleBase" id="RU000498"/>
    </source>
</evidence>
<evidence type="ECO:0000256" key="13">
    <source>
        <dbReference type="RuleBase" id="RU004142"/>
    </source>
</evidence>
<evidence type="ECO:0000256" key="9">
    <source>
        <dbReference type="ARBA" id="ARBA00023324"/>
    </source>
</evidence>
<dbReference type="InterPro" id="IPR020835">
    <property type="entry name" value="Catalase_sf"/>
</dbReference>
<protein>
    <recommendedName>
        <fullName evidence="12">Catalase</fullName>
        <ecNumber evidence="12">1.11.1.6</ecNumber>
    </recommendedName>
</protein>
<dbReference type="GO" id="GO:0046872">
    <property type="term" value="F:metal ion binding"/>
    <property type="evidence" value="ECO:0007669"/>
    <property type="project" value="UniProtKB-KW"/>
</dbReference>
<dbReference type="OrthoDB" id="6880011at2759"/>
<keyword evidence="4" id="KW-0017">Alkaloid metabolism</keyword>
<keyword evidence="9 12" id="KW-0376">Hydrogen peroxide</keyword>
<dbReference type="InterPro" id="IPR024711">
    <property type="entry name" value="Catalase_clade1/3"/>
</dbReference>
<gene>
    <name evidence="15" type="ORF">VFPPC_03196</name>
</gene>
<dbReference type="PANTHER" id="PTHR11465:SF26">
    <property type="entry name" value="CATALASE 2"/>
    <property type="match status" value="1"/>
</dbReference>
<dbReference type="GO" id="GO:0020037">
    <property type="term" value="F:heme binding"/>
    <property type="evidence" value="ECO:0007669"/>
    <property type="project" value="InterPro"/>
</dbReference>
<accession>A0A179FYN8</accession>
<feature type="binding site" description="axial binding residue" evidence="11">
    <location>
        <position position="341"/>
    </location>
    <ligand>
        <name>heme</name>
        <dbReference type="ChEBI" id="CHEBI:30413"/>
    </ligand>
    <ligandPart>
        <name>Fe</name>
        <dbReference type="ChEBI" id="CHEBI:18248"/>
    </ligandPart>
</feature>
<evidence type="ECO:0000256" key="5">
    <source>
        <dbReference type="ARBA" id="ARBA00022617"/>
    </source>
</evidence>
<dbReference type="InterPro" id="IPR010582">
    <property type="entry name" value="Catalase_immune_responsive"/>
</dbReference>
<evidence type="ECO:0000256" key="7">
    <source>
        <dbReference type="ARBA" id="ARBA00023002"/>
    </source>
</evidence>
<evidence type="ECO:0000313" key="15">
    <source>
        <dbReference type="EMBL" id="OAQ70786.1"/>
    </source>
</evidence>
<comment type="catalytic activity">
    <reaction evidence="12">
        <text>2 H2O2 = O2 + 2 H2O</text>
        <dbReference type="Rhea" id="RHEA:20309"/>
        <dbReference type="ChEBI" id="CHEBI:15377"/>
        <dbReference type="ChEBI" id="CHEBI:15379"/>
        <dbReference type="ChEBI" id="CHEBI:16240"/>
        <dbReference type="EC" id="1.11.1.6"/>
    </reaction>
</comment>
<reference evidence="15 16" key="1">
    <citation type="journal article" date="2016" name="PLoS Pathog.">
        <title>Biosynthesis of antibiotic leucinostatins in bio-control fungus Purpureocillium lilacinum and their inhibition on phytophthora revealed by genome mining.</title>
        <authorList>
            <person name="Wang G."/>
            <person name="Liu Z."/>
            <person name="Lin R."/>
            <person name="Li E."/>
            <person name="Mao Z."/>
            <person name="Ling J."/>
            <person name="Yang Y."/>
            <person name="Yin W.B."/>
            <person name="Xie B."/>
        </authorList>
    </citation>
    <scope>NUCLEOTIDE SEQUENCE [LARGE SCALE GENOMIC DNA]</scope>
    <source>
        <strain evidence="15">170</strain>
    </source>
</reference>
<evidence type="ECO:0000256" key="4">
    <source>
        <dbReference type="ARBA" id="ARBA00022589"/>
    </source>
</evidence>
<feature type="active site" evidence="10">
    <location>
        <position position="57"/>
    </location>
</feature>
<dbReference type="InterPro" id="IPR018028">
    <property type="entry name" value="Catalase"/>
</dbReference>
<keyword evidence="7 12" id="KW-0560">Oxidoreductase</keyword>
<keyword evidence="8 11" id="KW-0408">Iron</keyword>
<organism evidence="15 16">
    <name type="scientific">Pochonia chlamydosporia 170</name>
    <dbReference type="NCBI Taxonomy" id="1380566"/>
    <lineage>
        <taxon>Eukaryota</taxon>
        <taxon>Fungi</taxon>
        <taxon>Dikarya</taxon>
        <taxon>Ascomycota</taxon>
        <taxon>Pezizomycotina</taxon>
        <taxon>Sordariomycetes</taxon>
        <taxon>Hypocreomycetidae</taxon>
        <taxon>Hypocreales</taxon>
        <taxon>Clavicipitaceae</taxon>
        <taxon>Pochonia</taxon>
    </lineage>
</organism>
<evidence type="ECO:0000256" key="2">
    <source>
        <dbReference type="ARBA" id="ARBA00005329"/>
    </source>
</evidence>
<dbReference type="Pfam" id="PF06628">
    <property type="entry name" value="Catalase-rel"/>
    <property type="match status" value="1"/>
</dbReference>
<dbReference type="EC" id="1.11.1.6" evidence="12"/>
<dbReference type="KEGG" id="pchm:VFPPC_03196"/>
<name>A0A179FYN8_METCM</name>
<dbReference type="PROSITE" id="PS00437">
    <property type="entry name" value="CATALASE_1"/>
    <property type="match status" value="1"/>
</dbReference>